<evidence type="ECO:0000313" key="12">
    <source>
        <dbReference type="EMBL" id="KNE69259.1"/>
    </source>
</evidence>
<dbReference type="EMBL" id="GG745360">
    <property type="protein sequence ID" value="KNE69259.1"/>
    <property type="molecule type" value="Genomic_DNA"/>
</dbReference>
<dbReference type="OMA" id="ETMAEYM"/>
<evidence type="ECO:0000256" key="1">
    <source>
        <dbReference type="ARBA" id="ARBA00004555"/>
    </source>
</evidence>
<evidence type="ECO:0000256" key="9">
    <source>
        <dbReference type="PIRNR" id="PIRNR015588"/>
    </source>
</evidence>
<protein>
    <recommendedName>
        <fullName evidence="9">AP complex subunit sigma</fullName>
    </recommendedName>
</protein>
<comment type="similarity">
    <text evidence="3 9">Belongs to the adaptor complexes small subunit family.</text>
</comment>
<dbReference type="eggNOG" id="KOG0934">
    <property type="taxonomic scope" value="Eukaryota"/>
</dbReference>
<accession>A0A0L0T1W7</accession>
<keyword evidence="6" id="KW-0333">Golgi apparatus</keyword>
<dbReference type="CDD" id="cd14831">
    <property type="entry name" value="AP1_sigma"/>
    <property type="match status" value="1"/>
</dbReference>
<comment type="subcellular location">
    <subcellularLocation>
        <location evidence="2">Cytoplasmic vesicle</location>
        <location evidence="2">Clathrin-coated vesicle membrane</location>
    </subcellularLocation>
    <subcellularLocation>
        <location evidence="1">Golgi apparatus</location>
    </subcellularLocation>
</comment>
<dbReference type="PROSITE" id="PS00989">
    <property type="entry name" value="CLAT_ADAPTOR_S"/>
    <property type="match status" value="1"/>
</dbReference>
<evidence type="ECO:0000256" key="7">
    <source>
        <dbReference type="ARBA" id="ARBA00023136"/>
    </source>
</evidence>
<evidence type="ECO:0000256" key="3">
    <source>
        <dbReference type="ARBA" id="ARBA00006972"/>
    </source>
</evidence>
<dbReference type="InterPro" id="IPR000804">
    <property type="entry name" value="Clathrin_sm-chain_CS"/>
</dbReference>
<evidence type="ECO:0000256" key="4">
    <source>
        <dbReference type="ARBA" id="ARBA00022448"/>
    </source>
</evidence>
<dbReference type="VEuPathDB" id="FungiDB:AMAG_13389"/>
<dbReference type="PIRSF" id="PIRSF015588">
    <property type="entry name" value="AP_complex_sigma"/>
    <property type="match status" value="1"/>
</dbReference>
<evidence type="ECO:0000256" key="6">
    <source>
        <dbReference type="ARBA" id="ARBA00023034"/>
    </source>
</evidence>
<evidence type="ECO:0000256" key="5">
    <source>
        <dbReference type="ARBA" id="ARBA00022927"/>
    </source>
</evidence>
<organism evidence="11 13">
    <name type="scientific">Allomyces macrogynus (strain ATCC 38327)</name>
    <name type="common">Allomyces javanicus var. macrogynus</name>
    <dbReference type="NCBI Taxonomy" id="578462"/>
    <lineage>
        <taxon>Eukaryota</taxon>
        <taxon>Fungi</taxon>
        <taxon>Fungi incertae sedis</taxon>
        <taxon>Blastocladiomycota</taxon>
        <taxon>Blastocladiomycetes</taxon>
        <taxon>Blastocladiales</taxon>
        <taxon>Blastocladiaceae</taxon>
        <taxon>Allomyces</taxon>
    </lineage>
</organism>
<dbReference type="SUPFAM" id="SSF64356">
    <property type="entry name" value="SNARE-like"/>
    <property type="match status" value="1"/>
</dbReference>
<evidence type="ECO:0000259" key="10">
    <source>
        <dbReference type="Pfam" id="PF01217"/>
    </source>
</evidence>
<name>A0A0L0T1W7_ALLM3</name>
<keyword evidence="4 9" id="KW-0813">Transport</keyword>
<dbReference type="GO" id="GO:0006886">
    <property type="term" value="P:intracellular protein transport"/>
    <property type="evidence" value="ECO:0007669"/>
    <property type="project" value="UniProtKB-UniRule"/>
</dbReference>
<feature type="domain" description="AP complex mu/sigma subunit" evidence="10">
    <location>
        <begin position="3"/>
        <end position="143"/>
    </location>
</feature>
<dbReference type="FunFam" id="3.30.450.60:FF:000007">
    <property type="entry name" value="AP complex subunit sigma"/>
    <property type="match status" value="1"/>
</dbReference>
<keyword evidence="7 9" id="KW-0472">Membrane</keyword>
<evidence type="ECO:0000256" key="8">
    <source>
        <dbReference type="ARBA" id="ARBA00023329"/>
    </source>
</evidence>
<dbReference type="InterPro" id="IPR022775">
    <property type="entry name" value="AP_mu_sigma_su"/>
</dbReference>
<dbReference type="GO" id="GO:0005829">
    <property type="term" value="C:cytosol"/>
    <property type="evidence" value="ECO:0007669"/>
    <property type="project" value="GOC"/>
</dbReference>
<keyword evidence="13" id="KW-1185">Reference proteome</keyword>
<keyword evidence="8" id="KW-0968">Cytoplasmic vesicle</keyword>
<dbReference type="GO" id="GO:0016482">
    <property type="term" value="P:cytosolic transport"/>
    <property type="evidence" value="ECO:0007669"/>
    <property type="project" value="UniProtKB-ARBA"/>
</dbReference>
<dbReference type="VEuPathDB" id="FungiDB:AMAG_13643"/>
<evidence type="ECO:0000313" key="13">
    <source>
        <dbReference type="Proteomes" id="UP000054350"/>
    </source>
</evidence>
<dbReference type="Gene3D" id="3.30.450.60">
    <property type="match status" value="1"/>
</dbReference>
<dbReference type="GO" id="GO:0030121">
    <property type="term" value="C:AP-1 adaptor complex"/>
    <property type="evidence" value="ECO:0007669"/>
    <property type="project" value="InterPro"/>
</dbReference>
<evidence type="ECO:0000313" key="11">
    <source>
        <dbReference type="EMBL" id="KNE68746.1"/>
    </source>
</evidence>
<evidence type="ECO:0000256" key="2">
    <source>
        <dbReference type="ARBA" id="ARBA00004640"/>
    </source>
</evidence>
<dbReference type="EMBL" id="GG745358">
    <property type="protein sequence ID" value="KNE68746.1"/>
    <property type="molecule type" value="Genomic_DNA"/>
</dbReference>
<proteinExistence type="inferred from homology"/>
<dbReference type="STRING" id="578462.A0A0L0T1W7"/>
<dbReference type="InterPro" id="IPR044733">
    <property type="entry name" value="AP1_sigma"/>
</dbReference>
<sequence>MPIRAFLLFSRHGKIRLKKFFATQSTTDRAKLTTDVMTTVLARKHGMCNVVEYKGDRKLIYKRYASLYFCAVCDWTDNELLTLEVIHRYVQSLDQYFGNVCELDIVFHFQSAYQILDELIIGGEQVESSAKETAKVIKKIDELEAESSGVPSLLQQIVA</sequence>
<dbReference type="GO" id="GO:0035615">
    <property type="term" value="F:clathrin adaptor activity"/>
    <property type="evidence" value="ECO:0007669"/>
    <property type="project" value="InterPro"/>
</dbReference>
<gene>
    <name evidence="11" type="ORF">AMAG_13389</name>
    <name evidence="12" type="ORF">AMAG_13643</name>
</gene>
<reference evidence="11 13" key="1">
    <citation type="submission" date="2009-11" db="EMBL/GenBank/DDBJ databases">
        <title>Annotation of Allomyces macrogynus ATCC 38327.</title>
        <authorList>
            <consortium name="The Broad Institute Genome Sequencing Platform"/>
            <person name="Russ C."/>
            <person name="Cuomo C."/>
            <person name="Burger G."/>
            <person name="Gray M.W."/>
            <person name="Holland P.W.H."/>
            <person name="King N."/>
            <person name="Lang F.B.F."/>
            <person name="Roger A.J."/>
            <person name="Ruiz-Trillo I."/>
            <person name="Young S.K."/>
            <person name="Zeng Q."/>
            <person name="Gargeya S."/>
            <person name="Fitzgerald M."/>
            <person name="Haas B."/>
            <person name="Abouelleil A."/>
            <person name="Alvarado L."/>
            <person name="Arachchi H.M."/>
            <person name="Berlin A."/>
            <person name="Chapman S.B."/>
            <person name="Gearin G."/>
            <person name="Goldberg J."/>
            <person name="Griggs A."/>
            <person name="Gujja S."/>
            <person name="Hansen M."/>
            <person name="Heiman D."/>
            <person name="Howarth C."/>
            <person name="Larimer J."/>
            <person name="Lui A."/>
            <person name="MacDonald P.J.P."/>
            <person name="McCowen C."/>
            <person name="Montmayeur A."/>
            <person name="Murphy C."/>
            <person name="Neiman D."/>
            <person name="Pearson M."/>
            <person name="Priest M."/>
            <person name="Roberts A."/>
            <person name="Saif S."/>
            <person name="Shea T."/>
            <person name="Sisk P."/>
            <person name="Stolte C."/>
            <person name="Sykes S."/>
            <person name="Wortman J."/>
            <person name="Nusbaum C."/>
            <person name="Birren B."/>
        </authorList>
    </citation>
    <scope>NUCLEOTIDE SEQUENCE [LARGE SCALE GENOMIC DNA]</scope>
    <source>
        <strain evidence="11 13">ATCC 38327</strain>
    </source>
</reference>
<reference evidence="13" key="2">
    <citation type="submission" date="2009-11" db="EMBL/GenBank/DDBJ databases">
        <title>The Genome Sequence of Allomyces macrogynus strain ATCC 38327.</title>
        <authorList>
            <consortium name="The Broad Institute Genome Sequencing Platform"/>
            <person name="Russ C."/>
            <person name="Cuomo C."/>
            <person name="Shea T."/>
            <person name="Young S.K."/>
            <person name="Zeng Q."/>
            <person name="Koehrsen M."/>
            <person name="Haas B."/>
            <person name="Borodovsky M."/>
            <person name="Guigo R."/>
            <person name="Alvarado L."/>
            <person name="Berlin A."/>
            <person name="Borenstein D."/>
            <person name="Chen Z."/>
            <person name="Engels R."/>
            <person name="Freedman E."/>
            <person name="Gellesch M."/>
            <person name="Goldberg J."/>
            <person name="Griggs A."/>
            <person name="Gujja S."/>
            <person name="Heiman D."/>
            <person name="Hepburn T."/>
            <person name="Howarth C."/>
            <person name="Jen D."/>
            <person name="Larson L."/>
            <person name="Lewis B."/>
            <person name="Mehta T."/>
            <person name="Park D."/>
            <person name="Pearson M."/>
            <person name="Roberts A."/>
            <person name="Saif S."/>
            <person name="Shenoy N."/>
            <person name="Sisk P."/>
            <person name="Stolte C."/>
            <person name="Sykes S."/>
            <person name="Walk T."/>
            <person name="White J."/>
            <person name="Yandava C."/>
            <person name="Burger G."/>
            <person name="Gray M.W."/>
            <person name="Holland P.W.H."/>
            <person name="King N."/>
            <person name="Lang F.B.F."/>
            <person name="Roger A.J."/>
            <person name="Ruiz-Trillo I."/>
            <person name="Lander E."/>
            <person name="Nusbaum C."/>
        </authorList>
    </citation>
    <scope>NUCLEOTIDE SEQUENCE [LARGE SCALE GENOMIC DNA]</scope>
    <source>
        <strain evidence="13">ATCC 38327</strain>
    </source>
</reference>
<dbReference type="Proteomes" id="UP000054350">
    <property type="component" value="Unassembled WGS sequence"/>
</dbReference>
<dbReference type="OrthoDB" id="371463at2759"/>
<dbReference type="AlphaFoldDB" id="A0A0L0T1W7"/>
<dbReference type="PANTHER" id="PTHR11753">
    <property type="entry name" value="ADAPTOR COMPLEXES SMALL SUBUNIT FAMILY"/>
    <property type="match status" value="1"/>
</dbReference>
<dbReference type="Pfam" id="PF01217">
    <property type="entry name" value="Clat_adaptor_s"/>
    <property type="match status" value="1"/>
</dbReference>
<dbReference type="InterPro" id="IPR011012">
    <property type="entry name" value="Longin-like_dom_sf"/>
</dbReference>
<dbReference type="InterPro" id="IPR016635">
    <property type="entry name" value="AP_complex_ssu"/>
</dbReference>
<keyword evidence="5 9" id="KW-0653">Protein transport</keyword>